<dbReference type="GO" id="GO:0008652">
    <property type="term" value="P:amino acid biosynthetic process"/>
    <property type="evidence" value="ECO:0007669"/>
    <property type="project" value="InterPro"/>
</dbReference>
<reference evidence="2" key="1">
    <citation type="submission" date="2023-08" db="EMBL/GenBank/DDBJ databases">
        <title>Functional and genomic diversity of the sorghum phyllosphere microbiome.</title>
        <authorList>
            <person name="Shade A."/>
        </authorList>
    </citation>
    <scope>NUCLEOTIDE SEQUENCE</scope>
    <source>
        <strain evidence="2">SORGH_AS_0201</strain>
    </source>
</reference>
<gene>
    <name evidence="2" type="ORF">QE440_000734</name>
</gene>
<dbReference type="GO" id="GO:0008270">
    <property type="term" value="F:zinc ion binding"/>
    <property type="evidence" value="ECO:0007669"/>
    <property type="project" value="InterPro"/>
</dbReference>
<dbReference type="GO" id="GO:0032259">
    <property type="term" value="P:methylation"/>
    <property type="evidence" value="ECO:0007669"/>
    <property type="project" value="UniProtKB-KW"/>
</dbReference>
<dbReference type="GO" id="GO:0003871">
    <property type="term" value="F:5-methyltetrahydropteroyltriglutamate-homocysteine S-methyltransferase activity"/>
    <property type="evidence" value="ECO:0007669"/>
    <property type="project" value="UniProtKB-EC"/>
</dbReference>
<dbReference type="EMBL" id="JAVJAF010000001">
    <property type="protein sequence ID" value="MDR6232993.1"/>
    <property type="molecule type" value="Genomic_DNA"/>
</dbReference>
<dbReference type="Proteomes" id="UP001268036">
    <property type="component" value="Unassembled WGS sequence"/>
</dbReference>
<dbReference type="InterPro" id="IPR013215">
    <property type="entry name" value="Cbl-indep_Met_Synth_N"/>
</dbReference>
<dbReference type="Gene3D" id="3.20.20.210">
    <property type="match status" value="1"/>
</dbReference>
<dbReference type="AlphaFoldDB" id="A0AAJ2EUP7"/>
<evidence type="ECO:0000259" key="1">
    <source>
        <dbReference type="Pfam" id="PF08267"/>
    </source>
</evidence>
<feature type="domain" description="Cobalamin-independent methionine synthase MetE N-terminal" evidence="1">
    <location>
        <begin position="35"/>
        <end position="267"/>
    </location>
</feature>
<protein>
    <submittedName>
        <fullName evidence="2">5-methyltetrahydropteroyltriglutamate--homocysteine methyltransferase</fullName>
        <ecNumber evidence="2">2.1.1.14</ecNumber>
    </submittedName>
</protein>
<dbReference type="PANTHER" id="PTHR30519">
    <property type="entry name" value="5-METHYLTETRAHYDROPTEROYLTRIGLUTAMATE--HOMOCYSTEINE METHYLTRANSFERASE"/>
    <property type="match status" value="1"/>
</dbReference>
<name>A0AAJ2EUP7_9PSED</name>
<dbReference type="Pfam" id="PF08267">
    <property type="entry name" value="Meth_synt_1"/>
    <property type="match status" value="1"/>
</dbReference>
<evidence type="ECO:0000313" key="2">
    <source>
        <dbReference type="EMBL" id="MDR6232993.1"/>
    </source>
</evidence>
<dbReference type="InterPro" id="IPR038071">
    <property type="entry name" value="UROD/MetE-like_sf"/>
</dbReference>
<evidence type="ECO:0000313" key="3">
    <source>
        <dbReference type="Proteomes" id="UP001268036"/>
    </source>
</evidence>
<proteinExistence type="predicted"/>
<comment type="caution">
    <text evidence="2">The sequence shown here is derived from an EMBL/GenBank/DDBJ whole genome shotgun (WGS) entry which is preliminary data.</text>
</comment>
<keyword evidence="2" id="KW-0489">Methyltransferase</keyword>
<dbReference type="EC" id="2.1.1.14" evidence="2"/>
<organism evidence="2 3">
    <name type="scientific">Pseudomonas oryzihabitans</name>
    <dbReference type="NCBI Taxonomy" id="47885"/>
    <lineage>
        <taxon>Bacteria</taxon>
        <taxon>Pseudomonadati</taxon>
        <taxon>Pseudomonadota</taxon>
        <taxon>Gammaproteobacteria</taxon>
        <taxon>Pseudomonadales</taxon>
        <taxon>Pseudomonadaceae</taxon>
        <taxon>Pseudomonas</taxon>
    </lineage>
</organism>
<accession>A0AAJ2EUP7</accession>
<keyword evidence="2" id="KW-0808">Transferase</keyword>
<dbReference type="SUPFAM" id="SSF51726">
    <property type="entry name" value="UROD/MetE-like"/>
    <property type="match status" value="1"/>
</dbReference>
<sequence length="351" mass="38492">MVRIHSQGSSCIERHQDSALANSLESGAIAAFSAGQQRRQEHWRTQQAAGIELLAVGDFAWGDRVLAHSFLVGLTSGQSSVATRQGQGARARWFASEQSYQVPEFARDQAFAIGWEQLFAEVTEARALGLAVKPIILGPLSYLWLGRARDTDVERLDLLERLLPVYGEIFARLAAQGVEWIQIDEPILTLELPLAWRNAFERAYNLLQREPLKKLLAVSHGELLDNLGLATGLPVEGLHVDVPRTAQAQQALLDRLPAYKTLSLGQVEREPGQQEPRLTFIRQASERLKERLWLAPARTHSAAADAEFALWVRAAREAAAAKPVPAAGKPWSAIEAALAKLGTAQAGLASR</sequence>